<organism evidence="2 3">
    <name type="scientific">Puccinia graminis f. sp. tritici</name>
    <dbReference type="NCBI Taxonomy" id="56615"/>
    <lineage>
        <taxon>Eukaryota</taxon>
        <taxon>Fungi</taxon>
        <taxon>Dikarya</taxon>
        <taxon>Basidiomycota</taxon>
        <taxon>Pucciniomycotina</taxon>
        <taxon>Pucciniomycetes</taxon>
        <taxon>Pucciniales</taxon>
        <taxon>Pucciniaceae</taxon>
        <taxon>Puccinia</taxon>
    </lineage>
</organism>
<feature type="compositionally biased region" description="Basic and acidic residues" evidence="1">
    <location>
        <begin position="71"/>
        <end position="81"/>
    </location>
</feature>
<dbReference type="PANTHER" id="PTHR47150:SF5">
    <property type="entry name" value="OS07G0546750 PROTEIN"/>
    <property type="match status" value="1"/>
</dbReference>
<dbReference type="AlphaFoldDB" id="A0A5B0QN48"/>
<dbReference type="Proteomes" id="UP000324748">
    <property type="component" value="Unassembled WGS sequence"/>
</dbReference>
<evidence type="ECO:0000256" key="1">
    <source>
        <dbReference type="SAM" id="MobiDB-lite"/>
    </source>
</evidence>
<reference evidence="2 3" key="1">
    <citation type="submission" date="2019-05" db="EMBL/GenBank/DDBJ databases">
        <title>Emergence of the Ug99 lineage of the wheat stem rust pathogen through somatic hybridization.</title>
        <authorList>
            <person name="Li F."/>
            <person name="Upadhyaya N.M."/>
            <person name="Sperschneider J."/>
            <person name="Matny O."/>
            <person name="Nguyen-Phuc H."/>
            <person name="Mago R."/>
            <person name="Raley C."/>
            <person name="Miller M.E."/>
            <person name="Silverstein K.A.T."/>
            <person name="Henningsen E."/>
            <person name="Hirsch C.D."/>
            <person name="Visser B."/>
            <person name="Pretorius Z.A."/>
            <person name="Steffenson B.J."/>
            <person name="Schwessinger B."/>
            <person name="Dodds P.N."/>
            <person name="Figueroa M."/>
        </authorList>
    </citation>
    <scope>NUCLEOTIDE SEQUENCE [LARGE SCALE GENOMIC DNA]</scope>
    <source>
        <strain evidence="2">21-0</strain>
    </source>
</reference>
<gene>
    <name evidence="2" type="ORF">PGT21_050163</name>
</gene>
<keyword evidence="3" id="KW-1185">Reference proteome</keyword>
<sequence>MKGLYPPVPDPSCAQEIHLIKNFSIPSLKMDRLTLVQNILTTQANILSSSMHQISTVLQGGAVAAQEVLREEQKPKKETPKRGGSRKGRAPNLRRDFEGGYQRLYHDYFSESPVYTDYQFRRRFRMHKNLFLKIVEDVEKHDDYFVHKVDALGKPGLRGIQKITSSIRILAYGGAMDANDEYIRIGESTASKSLYRFCQAVIDLYSGEYLRAPNESDVKRLLAVGKDRGFPGMLGSLDCMHWQWKNCPTAWHGQYQGKEKVPTIVLEAVASYDLWIWHAFFGMPGSNNDITVLDASPLFTNLMNGVAPPCEYQINGNDYHQGYYLADGIYPDYSTLVKTISQPQGLERKHFAKMQEAARKDVERAFGVLQARFAIVARPALTWSTDKLHLVMKTCVILHNMIVEDERCTHIDNFYDSNASSSEIISPDAGRRADFSIFVLCRICRGLETQNSTSPYEMI</sequence>
<comment type="caution">
    <text evidence="2">The sequence shown here is derived from an EMBL/GenBank/DDBJ whole genome shotgun (WGS) entry which is preliminary data.</text>
</comment>
<evidence type="ECO:0000313" key="3">
    <source>
        <dbReference type="Proteomes" id="UP000324748"/>
    </source>
</evidence>
<proteinExistence type="predicted"/>
<evidence type="ECO:0000313" key="2">
    <source>
        <dbReference type="EMBL" id="KAA1114569.1"/>
    </source>
</evidence>
<dbReference type="PANTHER" id="PTHR47150">
    <property type="entry name" value="OS12G0169200 PROTEIN"/>
    <property type="match status" value="1"/>
</dbReference>
<evidence type="ECO:0008006" key="4">
    <source>
        <dbReference type="Google" id="ProtNLM"/>
    </source>
</evidence>
<dbReference type="EMBL" id="VSWC01000014">
    <property type="protein sequence ID" value="KAA1114569.1"/>
    <property type="molecule type" value="Genomic_DNA"/>
</dbReference>
<protein>
    <recommendedName>
        <fullName evidence="4">DDE Tnp4 domain-containing protein</fullName>
    </recommendedName>
</protein>
<feature type="region of interest" description="Disordered" evidence="1">
    <location>
        <begin position="71"/>
        <end position="94"/>
    </location>
</feature>
<dbReference type="OrthoDB" id="2287304at2759"/>
<dbReference type="Pfam" id="PF04827">
    <property type="entry name" value="Plant_tran"/>
    <property type="match status" value="1"/>
</dbReference>
<name>A0A5B0QN48_PUCGR</name>
<accession>A0A5B0QN48</accession>
<dbReference type="InterPro" id="IPR006912">
    <property type="entry name" value="Harbinger_derived_prot"/>
</dbReference>